<protein>
    <recommendedName>
        <fullName evidence="5">Unsaturated rhamnogalacturonyl hydrolase YteR</fullName>
    </recommendedName>
</protein>
<dbReference type="InterPro" id="IPR008928">
    <property type="entry name" value="6-hairpin_glycosidase_sf"/>
</dbReference>
<dbReference type="OrthoDB" id="540611at2759"/>
<organism evidence="3 4">
    <name type="scientific">Fusarium kuroshium</name>
    <dbReference type="NCBI Taxonomy" id="2010991"/>
    <lineage>
        <taxon>Eukaryota</taxon>
        <taxon>Fungi</taxon>
        <taxon>Dikarya</taxon>
        <taxon>Ascomycota</taxon>
        <taxon>Pezizomycotina</taxon>
        <taxon>Sordariomycetes</taxon>
        <taxon>Hypocreomycetidae</taxon>
        <taxon>Hypocreales</taxon>
        <taxon>Nectriaceae</taxon>
        <taxon>Fusarium</taxon>
        <taxon>Fusarium solani species complex</taxon>
    </lineage>
</organism>
<dbReference type="GO" id="GO:0016787">
    <property type="term" value="F:hydrolase activity"/>
    <property type="evidence" value="ECO:0007669"/>
    <property type="project" value="UniProtKB-KW"/>
</dbReference>
<keyword evidence="1" id="KW-0378">Hydrolase</keyword>
<dbReference type="EMBL" id="NKUJ01000053">
    <property type="protein sequence ID" value="RMJ16096.1"/>
    <property type="molecule type" value="Genomic_DNA"/>
</dbReference>
<dbReference type="SUPFAM" id="SSF48208">
    <property type="entry name" value="Six-hairpin glycosidases"/>
    <property type="match status" value="1"/>
</dbReference>
<evidence type="ECO:0008006" key="5">
    <source>
        <dbReference type="Google" id="ProtNLM"/>
    </source>
</evidence>
<sequence>MKFQTLCATLAATANVVAADSLLARMADSWIRNNHETQRAYWYGRGVVYEGYEAAYELTKNETLLEWYRSQIDDLVIAPNGTIVNYDMTRYSLDNYRIAMNLLYWYKKTGEEKYREGADFIRDRLNQHPRTPTGGFWHRSPTYPNQMWLDGIFMADSFYAVWTSLFDAKNTTAWDDIVLQWDKIQEVTIEKETGLPVHGFDESKTAVWADPETGASPIVWSRAVGWYIWSLIEVLDVFPKSHPGYKRLRGYYKQLATALVKAQDSESHGWWLVMNKQYAGVEGNYLESSASAMFTYGLLAGLRRGYLDQKTFFKPAAKAYNHLVNDFVTEHANGTITWEGTVEVGSLNSDASFEYYTEVPIVPDDTRGVGPFMMALYEWERRTKA</sequence>
<dbReference type="PANTHER" id="PTHR33886:SF9">
    <property type="entry name" value="UNSATURATED RHAMNOGALACTURONAN HYDROLASE (EUROFUNG)"/>
    <property type="match status" value="1"/>
</dbReference>
<proteinExistence type="predicted"/>
<dbReference type="Pfam" id="PF07470">
    <property type="entry name" value="Glyco_hydro_88"/>
    <property type="match status" value="1"/>
</dbReference>
<keyword evidence="4" id="KW-1185">Reference proteome</keyword>
<dbReference type="PANTHER" id="PTHR33886">
    <property type="entry name" value="UNSATURATED RHAMNOGALACTURONAN HYDROLASE (EUROFUNG)"/>
    <property type="match status" value="1"/>
</dbReference>
<evidence type="ECO:0000256" key="1">
    <source>
        <dbReference type="ARBA" id="ARBA00022801"/>
    </source>
</evidence>
<dbReference type="Proteomes" id="UP000277212">
    <property type="component" value="Unassembled WGS sequence"/>
</dbReference>
<dbReference type="GO" id="GO:0005975">
    <property type="term" value="P:carbohydrate metabolic process"/>
    <property type="evidence" value="ECO:0007669"/>
    <property type="project" value="InterPro"/>
</dbReference>
<dbReference type="InterPro" id="IPR010905">
    <property type="entry name" value="Glyco_hydro_88"/>
</dbReference>
<dbReference type="AlphaFoldDB" id="A0A3M2SEV0"/>
<dbReference type="STRING" id="2010991.A0A3M2SEV0"/>
<name>A0A3M2SEV0_9HYPO</name>
<comment type="caution">
    <text evidence="3">The sequence shown here is derived from an EMBL/GenBank/DDBJ whole genome shotgun (WGS) entry which is preliminary data.</text>
</comment>
<dbReference type="InterPro" id="IPR012341">
    <property type="entry name" value="6hp_glycosidase-like_sf"/>
</dbReference>
<evidence type="ECO:0000313" key="3">
    <source>
        <dbReference type="EMBL" id="RMJ16096.1"/>
    </source>
</evidence>
<evidence type="ECO:0000313" key="4">
    <source>
        <dbReference type="Proteomes" id="UP000277212"/>
    </source>
</evidence>
<keyword evidence="2" id="KW-0732">Signal</keyword>
<dbReference type="InterPro" id="IPR052043">
    <property type="entry name" value="PolySaccharide_Degr_Enz"/>
</dbReference>
<accession>A0A3M2SEV0</accession>
<evidence type="ECO:0000256" key="2">
    <source>
        <dbReference type="SAM" id="SignalP"/>
    </source>
</evidence>
<dbReference type="Gene3D" id="1.50.10.10">
    <property type="match status" value="1"/>
</dbReference>
<feature type="chain" id="PRO_5018101986" description="Unsaturated rhamnogalacturonyl hydrolase YteR" evidence="2">
    <location>
        <begin position="20"/>
        <end position="385"/>
    </location>
</feature>
<gene>
    <name evidence="3" type="ORF">CDV36_004266</name>
</gene>
<reference evidence="3 4" key="1">
    <citation type="submission" date="2017-06" db="EMBL/GenBank/DDBJ databases">
        <title>Comparative genomic analysis of Ambrosia Fusariam Clade fungi.</title>
        <authorList>
            <person name="Stajich J.E."/>
            <person name="Carrillo J."/>
            <person name="Kijimoto T."/>
            <person name="Eskalen A."/>
            <person name="O'Donnell K."/>
            <person name="Kasson M."/>
        </authorList>
    </citation>
    <scope>NUCLEOTIDE SEQUENCE [LARGE SCALE GENOMIC DNA]</scope>
    <source>
        <strain evidence="3">UCR3666</strain>
    </source>
</reference>
<feature type="signal peptide" evidence="2">
    <location>
        <begin position="1"/>
        <end position="19"/>
    </location>
</feature>